<proteinExistence type="predicted"/>
<evidence type="ECO:0000313" key="1">
    <source>
        <dbReference type="EMBL" id="QHS83731.1"/>
    </source>
</evidence>
<name>A0A6C0AWT2_9ZZZZ</name>
<accession>A0A6C0AWT2</accession>
<sequence>MGNIKFTLSNKRKKRWVCKKNVTLKIEHPDKLTIRKTRKKTRKIRERVSKMNNSEKKELLINKGVLKPESKAPEDIVNTMLDGLV</sequence>
<protein>
    <submittedName>
        <fullName evidence="1">Uncharacterized protein</fullName>
    </submittedName>
</protein>
<dbReference type="EMBL" id="MN738762">
    <property type="protein sequence ID" value="QHS83731.1"/>
    <property type="molecule type" value="Genomic_DNA"/>
</dbReference>
<reference evidence="1" key="1">
    <citation type="journal article" date="2020" name="Nature">
        <title>Giant virus diversity and host interactions through global metagenomics.</title>
        <authorList>
            <person name="Schulz F."/>
            <person name="Roux S."/>
            <person name="Paez-Espino D."/>
            <person name="Jungbluth S."/>
            <person name="Walsh D.A."/>
            <person name="Denef V.J."/>
            <person name="McMahon K.D."/>
            <person name="Konstantinidis K.T."/>
            <person name="Eloe-Fadrosh E.A."/>
            <person name="Kyrpides N.C."/>
            <person name="Woyke T."/>
        </authorList>
    </citation>
    <scope>NUCLEOTIDE SEQUENCE</scope>
    <source>
        <strain evidence="1">GVMAG-S-ERX555961-36</strain>
    </source>
</reference>
<dbReference type="AlphaFoldDB" id="A0A6C0AWT2"/>
<organism evidence="1">
    <name type="scientific">viral metagenome</name>
    <dbReference type="NCBI Taxonomy" id="1070528"/>
    <lineage>
        <taxon>unclassified sequences</taxon>
        <taxon>metagenomes</taxon>
        <taxon>organismal metagenomes</taxon>
    </lineage>
</organism>